<dbReference type="RefSeq" id="WP_185129624.1">
    <property type="nucleotide sequence ID" value="NZ_JACJVO010000016.1"/>
</dbReference>
<gene>
    <name evidence="1" type="primary">yyaC</name>
    <name evidence="1" type="ORF">H7C18_13625</name>
</gene>
<dbReference type="EMBL" id="JACJVO010000016">
    <property type="protein sequence ID" value="MBB6731955.1"/>
    <property type="molecule type" value="Genomic_DNA"/>
</dbReference>
<keyword evidence="1" id="KW-0378">Hydrolase</keyword>
<dbReference type="NCBIfam" id="TIGR02841">
    <property type="entry name" value="spore_YyaC"/>
    <property type="match status" value="1"/>
</dbReference>
<dbReference type="SUPFAM" id="SSF53163">
    <property type="entry name" value="HybD-like"/>
    <property type="match status" value="1"/>
</dbReference>
<protein>
    <submittedName>
        <fullName evidence="1">Spore protease YyaC</fullName>
    </submittedName>
</protein>
<dbReference type="AlphaFoldDB" id="A0A7X0SNH0"/>
<name>A0A7X0SNH0_9BACL</name>
<sequence length="176" mass="18310">MRSFLKAVAENHRGEPIVFLCIGTDRSTGDSLGPWVGTMLRSALLPASKVTVIGSLEHPCDADRLPGVMASLPEGVAVVAIDASLGRSENVGKYAVAAGPLQPARAVGKPFSPVGTYSVAAIVGANGPKPYWTLQTASLYHVIGQAQEIADAIAAGWGDGADLNSWRPIRYNNGNS</sequence>
<organism evidence="1 2">
    <name type="scientific">Cohnella zeiphila</name>
    <dbReference type="NCBI Taxonomy" id="2761120"/>
    <lineage>
        <taxon>Bacteria</taxon>
        <taxon>Bacillati</taxon>
        <taxon>Bacillota</taxon>
        <taxon>Bacilli</taxon>
        <taxon>Bacillales</taxon>
        <taxon>Paenibacillaceae</taxon>
        <taxon>Cohnella</taxon>
    </lineage>
</organism>
<dbReference type="GO" id="GO:0008233">
    <property type="term" value="F:peptidase activity"/>
    <property type="evidence" value="ECO:0007669"/>
    <property type="project" value="UniProtKB-KW"/>
</dbReference>
<keyword evidence="2" id="KW-1185">Reference proteome</keyword>
<dbReference type="Proteomes" id="UP000564644">
    <property type="component" value="Unassembled WGS sequence"/>
</dbReference>
<dbReference type="GO" id="GO:0006508">
    <property type="term" value="P:proteolysis"/>
    <property type="evidence" value="ECO:0007669"/>
    <property type="project" value="UniProtKB-KW"/>
</dbReference>
<keyword evidence="1" id="KW-0645">Protease</keyword>
<dbReference type="InterPro" id="IPR023430">
    <property type="entry name" value="Pept_HybD-like_dom_sf"/>
</dbReference>
<proteinExistence type="predicted"/>
<evidence type="ECO:0000313" key="1">
    <source>
        <dbReference type="EMBL" id="MBB6731955.1"/>
    </source>
</evidence>
<accession>A0A7X0SNH0</accession>
<comment type="caution">
    <text evidence="1">The sequence shown here is derived from an EMBL/GenBank/DDBJ whole genome shotgun (WGS) entry which is preliminary data.</text>
</comment>
<evidence type="ECO:0000313" key="2">
    <source>
        <dbReference type="Proteomes" id="UP000564644"/>
    </source>
</evidence>
<reference evidence="1 2" key="1">
    <citation type="submission" date="2020-08" db="EMBL/GenBank/DDBJ databases">
        <title>Cohnella phylogeny.</title>
        <authorList>
            <person name="Dunlap C."/>
        </authorList>
    </citation>
    <scope>NUCLEOTIDE SEQUENCE [LARGE SCALE GENOMIC DNA]</scope>
    <source>
        <strain evidence="1 2">CBP 2801</strain>
    </source>
</reference>
<dbReference type="Pfam" id="PF06866">
    <property type="entry name" value="DUF1256"/>
    <property type="match status" value="1"/>
</dbReference>
<dbReference type="InterPro" id="IPR009665">
    <property type="entry name" value="YyaC"/>
</dbReference>